<protein>
    <submittedName>
        <fullName evidence="4">GCN5 family acetyltransferase</fullName>
    </submittedName>
</protein>
<dbReference type="STRING" id="152268.A6K24_02650"/>
<accession>A0A179T7T3</accession>
<dbReference type="PANTHER" id="PTHR43877">
    <property type="entry name" value="AMINOALKYLPHOSPHONATE N-ACETYLTRANSFERASE-RELATED-RELATED"/>
    <property type="match status" value="1"/>
</dbReference>
<dbReference type="GO" id="GO:0016747">
    <property type="term" value="F:acyltransferase activity, transferring groups other than amino-acyl groups"/>
    <property type="evidence" value="ECO:0007669"/>
    <property type="project" value="InterPro"/>
</dbReference>
<dbReference type="Gene3D" id="3.40.630.30">
    <property type="match status" value="1"/>
</dbReference>
<comment type="caution">
    <text evidence="4">The sequence shown here is derived from an EMBL/GenBank/DDBJ whole genome shotgun (WGS) entry which is preliminary data.</text>
</comment>
<dbReference type="PROSITE" id="PS51186">
    <property type="entry name" value="GNAT"/>
    <property type="match status" value="1"/>
</dbReference>
<proteinExistence type="predicted"/>
<keyword evidence="1 4" id="KW-0808">Transferase</keyword>
<dbReference type="OrthoDB" id="3389160at2"/>
<organism evidence="4 5">
    <name type="scientific">Metabacillus litoralis</name>
    <dbReference type="NCBI Taxonomy" id="152268"/>
    <lineage>
        <taxon>Bacteria</taxon>
        <taxon>Bacillati</taxon>
        <taxon>Bacillota</taxon>
        <taxon>Bacilli</taxon>
        <taxon>Bacillales</taxon>
        <taxon>Bacillaceae</taxon>
        <taxon>Metabacillus</taxon>
    </lineage>
</organism>
<name>A0A179T7T3_9BACI</name>
<evidence type="ECO:0000256" key="2">
    <source>
        <dbReference type="ARBA" id="ARBA00023315"/>
    </source>
</evidence>
<reference evidence="5" key="1">
    <citation type="submission" date="2016-04" db="EMBL/GenBank/DDBJ databases">
        <authorList>
            <person name="Lyu Z."/>
            <person name="Lyu W."/>
        </authorList>
    </citation>
    <scope>NUCLEOTIDE SEQUENCE [LARGE SCALE GENOMIC DNA]</scope>
    <source>
        <strain evidence="5">C44</strain>
    </source>
</reference>
<feature type="domain" description="N-acetyltransferase" evidence="3">
    <location>
        <begin position="3"/>
        <end position="166"/>
    </location>
</feature>
<sequence>MVLKIEEIKVIDKEIDELSELLKLVVDDGASIGFLPPMKLNKAINYWRTVLKPDVILFVARINNQLAGSVQLHLDTKENGRHRAEIGKLMTDPQFRRNGIGRSLMQKAEDRAKLENRSLIVLDTREGDPSNNLYQSLNYIEAGKIPYYAKSENGEFHTTVFYYKKI</sequence>
<dbReference type="Pfam" id="PF00583">
    <property type="entry name" value="Acetyltransf_1"/>
    <property type="match status" value="1"/>
</dbReference>
<dbReference type="InterPro" id="IPR000182">
    <property type="entry name" value="GNAT_dom"/>
</dbReference>
<evidence type="ECO:0000259" key="3">
    <source>
        <dbReference type="PROSITE" id="PS51186"/>
    </source>
</evidence>
<dbReference type="Proteomes" id="UP000078534">
    <property type="component" value="Unassembled WGS sequence"/>
</dbReference>
<dbReference type="CDD" id="cd04301">
    <property type="entry name" value="NAT_SF"/>
    <property type="match status" value="1"/>
</dbReference>
<dbReference type="AlphaFoldDB" id="A0A179T7T3"/>
<dbReference type="SUPFAM" id="SSF55729">
    <property type="entry name" value="Acyl-CoA N-acyltransferases (Nat)"/>
    <property type="match status" value="1"/>
</dbReference>
<dbReference type="InterPro" id="IPR016181">
    <property type="entry name" value="Acyl_CoA_acyltransferase"/>
</dbReference>
<dbReference type="EMBL" id="LWSG01000001">
    <property type="protein sequence ID" value="OAS89470.1"/>
    <property type="molecule type" value="Genomic_DNA"/>
</dbReference>
<evidence type="ECO:0000256" key="1">
    <source>
        <dbReference type="ARBA" id="ARBA00022679"/>
    </source>
</evidence>
<keyword evidence="5" id="KW-1185">Reference proteome</keyword>
<evidence type="ECO:0000313" key="5">
    <source>
        <dbReference type="Proteomes" id="UP000078534"/>
    </source>
</evidence>
<gene>
    <name evidence="4" type="ORF">A6K24_02650</name>
</gene>
<dbReference type="RefSeq" id="WP_066325407.1">
    <property type="nucleotide sequence ID" value="NZ_LWSG01000001.1"/>
</dbReference>
<evidence type="ECO:0000313" key="4">
    <source>
        <dbReference type="EMBL" id="OAS89470.1"/>
    </source>
</evidence>
<keyword evidence="2" id="KW-0012">Acyltransferase</keyword>
<dbReference type="InterPro" id="IPR050832">
    <property type="entry name" value="Bact_Acetyltransf"/>
</dbReference>